<dbReference type="EMBL" id="CAMPGE010026697">
    <property type="protein sequence ID" value="CAI2384368.1"/>
    <property type="molecule type" value="Genomic_DNA"/>
</dbReference>
<evidence type="ECO:0000313" key="8">
    <source>
        <dbReference type="Proteomes" id="UP001295684"/>
    </source>
</evidence>
<evidence type="ECO:0000313" key="7">
    <source>
        <dbReference type="EMBL" id="CAI2384368.1"/>
    </source>
</evidence>
<dbReference type="PROSITE" id="PS00107">
    <property type="entry name" value="PROTEIN_KINASE_ATP"/>
    <property type="match status" value="1"/>
</dbReference>
<dbReference type="GO" id="GO:0004672">
    <property type="term" value="F:protein kinase activity"/>
    <property type="evidence" value="ECO:0007669"/>
    <property type="project" value="InterPro"/>
</dbReference>
<evidence type="ECO:0000256" key="5">
    <source>
        <dbReference type="SAM" id="MobiDB-lite"/>
    </source>
</evidence>
<keyword evidence="2 4" id="KW-0547">Nucleotide-binding</keyword>
<evidence type="ECO:0000259" key="6">
    <source>
        <dbReference type="PROSITE" id="PS50011"/>
    </source>
</evidence>
<evidence type="ECO:0000256" key="1">
    <source>
        <dbReference type="ARBA" id="ARBA00011245"/>
    </source>
</evidence>
<dbReference type="Pfam" id="PF00069">
    <property type="entry name" value="Pkinase"/>
    <property type="match status" value="1"/>
</dbReference>
<dbReference type="PANTHER" id="PTHR24347">
    <property type="entry name" value="SERINE/THREONINE-PROTEIN KINASE"/>
    <property type="match status" value="1"/>
</dbReference>
<feature type="binding site" evidence="4">
    <location>
        <position position="132"/>
    </location>
    <ligand>
        <name>ATP</name>
        <dbReference type="ChEBI" id="CHEBI:30616"/>
    </ligand>
</feature>
<evidence type="ECO:0000256" key="4">
    <source>
        <dbReference type="PROSITE-ProRule" id="PRU10141"/>
    </source>
</evidence>
<accession>A0AAD2D9G6</accession>
<dbReference type="InterPro" id="IPR000719">
    <property type="entry name" value="Prot_kinase_dom"/>
</dbReference>
<name>A0AAD2D9G6_EUPCR</name>
<protein>
    <recommendedName>
        <fullName evidence="6">Protein kinase domain-containing protein</fullName>
    </recommendedName>
</protein>
<evidence type="ECO:0000256" key="2">
    <source>
        <dbReference type="ARBA" id="ARBA00022741"/>
    </source>
</evidence>
<evidence type="ECO:0000256" key="3">
    <source>
        <dbReference type="ARBA" id="ARBA00022840"/>
    </source>
</evidence>
<dbReference type="SUPFAM" id="SSF56112">
    <property type="entry name" value="Protein kinase-like (PK-like)"/>
    <property type="match status" value="1"/>
</dbReference>
<organism evidence="7 8">
    <name type="scientific">Euplotes crassus</name>
    <dbReference type="NCBI Taxonomy" id="5936"/>
    <lineage>
        <taxon>Eukaryota</taxon>
        <taxon>Sar</taxon>
        <taxon>Alveolata</taxon>
        <taxon>Ciliophora</taxon>
        <taxon>Intramacronucleata</taxon>
        <taxon>Spirotrichea</taxon>
        <taxon>Hypotrichia</taxon>
        <taxon>Euplotida</taxon>
        <taxon>Euplotidae</taxon>
        <taxon>Moneuplotes</taxon>
    </lineage>
</organism>
<dbReference type="AlphaFoldDB" id="A0AAD2D9G6"/>
<keyword evidence="8" id="KW-1185">Reference proteome</keyword>
<dbReference type="SMART" id="SM00220">
    <property type="entry name" value="S_TKc"/>
    <property type="match status" value="1"/>
</dbReference>
<feature type="compositionally biased region" description="Basic residues" evidence="5">
    <location>
        <begin position="750"/>
        <end position="762"/>
    </location>
</feature>
<feature type="domain" description="Protein kinase" evidence="6">
    <location>
        <begin position="103"/>
        <end position="364"/>
    </location>
</feature>
<comment type="subunit">
    <text evidence="1">Monomer.</text>
</comment>
<dbReference type="PROSITE" id="PS00108">
    <property type="entry name" value="PROTEIN_KINASE_ST"/>
    <property type="match status" value="1"/>
</dbReference>
<dbReference type="PROSITE" id="PS50011">
    <property type="entry name" value="PROTEIN_KINASE_DOM"/>
    <property type="match status" value="1"/>
</dbReference>
<proteinExistence type="predicted"/>
<keyword evidence="3 4" id="KW-0067">ATP-binding</keyword>
<reference evidence="7" key="1">
    <citation type="submission" date="2023-07" db="EMBL/GenBank/DDBJ databases">
        <authorList>
            <consortium name="AG Swart"/>
            <person name="Singh M."/>
            <person name="Singh A."/>
            <person name="Seah K."/>
            <person name="Emmerich C."/>
        </authorList>
    </citation>
    <scope>NUCLEOTIDE SEQUENCE</scope>
    <source>
        <strain evidence="7">DP1</strain>
    </source>
</reference>
<comment type="caution">
    <text evidence="7">The sequence shown here is derived from an EMBL/GenBank/DDBJ whole genome shotgun (WGS) entry which is preliminary data.</text>
</comment>
<dbReference type="Proteomes" id="UP001295684">
    <property type="component" value="Unassembled WGS sequence"/>
</dbReference>
<dbReference type="Gene3D" id="1.10.510.10">
    <property type="entry name" value="Transferase(Phosphotransferase) domain 1"/>
    <property type="match status" value="1"/>
</dbReference>
<sequence>MDYQDGLPDLNISCLEKGKKLYIIENKMNCLNYTTASLPSNNHGFETLKTIIHEELGLKGEFDLYNKNGNKMKIDDFSFTTDNDIIYVRASGEFCYKAMLSLYRSVEKLGEGGFGSVFLLQHSLSEERVAAKFVDVSEHLQKANEIGKAVKESTSLISLDHDAIIKLETAFFINTGMVLFTEYIQGGELGKYVFSNEINEELAKKIFIKILDAVHYCHTRGIIHRDLKMENILLTDPNDPLSLRVIDFGISGICTHGRKESSTAGTLLYCPPEILDKSDIESDPKIDVWALGVILYIILLKRYPFRSKGNNKETRKLILNKELTFESRDEMKLSTSVKHLISNLLAKKKSRRYSIREIISHPWLLSDKEQMQNSQLAKQVSCLATDAIMEEMKSVIYPTYEGKDDDIAKYSGKTAKSKAAVSRNNHKNQRQDAKILSPLRVKKKLNDSEFKAIRGSKIKLRMNNPPGSILEPMKLKINSQSYLSAKKKRRKGGRSHKKSALISKFQSNRKESKSYLVGMEYCLFKREVEDDKILQEFLIKHSLECTESNVNTLREFAESSIESPIDFKSLIIRMKKKSRRGTHNDSFVLHHISTIEKSSLFENGPSDVYRDENQQHNFSQIYYKRSLTNKKKFVERPGDISMRKRIIEKSFSSAQKEGKKLSKKVSFDKGLLRKNSQIELPSIERREQSFRRENQLKMRRDKSFGRGSEIRNSDPFILKNTFVKADNLRRKRTFRKDDIRETNSTILSNKHAKKSTRKKIKRTSSNILGGNIL</sequence>
<dbReference type="InterPro" id="IPR017441">
    <property type="entry name" value="Protein_kinase_ATP_BS"/>
</dbReference>
<gene>
    <name evidence="7" type="ORF">ECRASSUSDP1_LOCUS25893</name>
</gene>
<feature type="region of interest" description="Disordered" evidence="5">
    <location>
        <begin position="749"/>
        <end position="773"/>
    </location>
</feature>
<dbReference type="InterPro" id="IPR011009">
    <property type="entry name" value="Kinase-like_dom_sf"/>
</dbReference>
<dbReference type="FunFam" id="1.10.510.10:FF:000571">
    <property type="entry name" value="Maternal embryonic leucine zipper kinase"/>
    <property type="match status" value="1"/>
</dbReference>
<dbReference type="InterPro" id="IPR008271">
    <property type="entry name" value="Ser/Thr_kinase_AS"/>
</dbReference>
<dbReference type="GO" id="GO:0005524">
    <property type="term" value="F:ATP binding"/>
    <property type="evidence" value="ECO:0007669"/>
    <property type="project" value="UniProtKB-UniRule"/>
</dbReference>